<dbReference type="InterPro" id="IPR014729">
    <property type="entry name" value="Rossmann-like_a/b/a_fold"/>
</dbReference>
<dbReference type="Gene3D" id="3.40.50.620">
    <property type="entry name" value="HUPs"/>
    <property type="match status" value="1"/>
</dbReference>
<accession>A0A7X6CX83</accession>
<comment type="caution">
    <text evidence="1">The sequence shown here is derived from an EMBL/GenBank/DDBJ whole genome shotgun (WGS) entry which is preliminary data.</text>
</comment>
<name>A0A7X6CX83_9ACTN</name>
<dbReference type="RefSeq" id="WP_167967551.1">
    <property type="nucleotide sequence ID" value="NZ_BHZG01000011.1"/>
</dbReference>
<dbReference type="Proteomes" id="UP000578686">
    <property type="component" value="Unassembled WGS sequence"/>
</dbReference>
<dbReference type="EMBL" id="JAAVJD010000004">
    <property type="protein sequence ID" value="NJQ04252.1"/>
    <property type="molecule type" value="Genomic_DNA"/>
</dbReference>
<gene>
    <name evidence="1" type="ORF">HCN56_01340</name>
</gene>
<dbReference type="AlphaFoldDB" id="A0A7X6CX83"/>
<keyword evidence="2" id="KW-1185">Reference proteome</keyword>
<reference evidence="1 2" key="1">
    <citation type="submission" date="2020-03" db="EMBL/GenBank/DDBJ databases">
        <title>Draft genome of Streptomyces sp. ventii, isolated from the Axial Seamount in the Pacific Ocean, and resequencing of the two type strains Streptomyces lonarensis strain NCL 716 and Streptomyces bohaiensis strain 11A07.</title>
        <authorList>
            <person name="Loughran R.M."/>
            <person name="Pfannmuller K.M."/>
            <person name="Wasson B.J."/>
            <person name="Deadmond M.C."/>
            <person name="Paddock B.E."/>
            <person name="Koyack M.J."/>
            <person name="Gallegos D.A."/>
            <person name="Mitchell E.A."/>
            <person name="Ushijima B."/>
            <person name="Saw J.H."/>
            <person name="Mcphail K.L."/>
            <person name="Videau P."/>
        </authorList>
    </citation>
    <scope>NUCLEOTIDE SEQUENCE [LARGE SCALE GENOMIC DNA]</scope>
    <source>
        <strain evidence="1 2">NCL716</strain>
    </source>
</reference>
<proteinExistence type="predicted"/>
<protein>
    <submittedName>
        <fullName evidence="1">Phosphoadenosine phosphosulfate reductase</fullName>
    </submittedName>
</protein>
<sequence>MSVRVISFGGGQQSTALLVLAAQGEIDFRTFVFANVGDDSEHPDTLQYIAENARPYAERHGLELVELQRVGQAGPRRGEARTLLADLLRPESRSIPIPVHMAGGGPGTRQCTDRYKIALIAAETARRGATEDNPATVGIGISLDEIHRASSRRRNPHEVATYPLLDLGLRRTDCQRIIRKAGLPVPPKSACWFCPMKRPTEWHELRREHPRLFGLACELEATLVERRERLGRDPAYLTGLGRPLAQAIPDGVDLLPLAEEDAGCDSGYCMT</sequence>
<dbReference type="SUPFAM" id="SSF52402">
    <property type="entry name" value="Adenine nucleotide alpha hydrolases-like"/>
    <property type="match status" value="1"/>
</dbReference>
<evidence type="ECO:0000313" key="2">
    <source>
        <dbReference type="Proteomes" id="UP000578686"/>
    </source>
</evidence>
<organism evidence="1 2">
    <name type="scientific">Streptomyces lonarensis</name>
    <dbReference type="NCBI Taxonomy" id="700599"/>
    <lineage>
        <taxon>Bacteria</taxon>
        <taxon>Bacillati</taxon>
        <taxon>Actinomycetota</taxon>
        <taxon>Actinomycetes</taxon>
        <taxon>Kitasatosporales</taxon>
        <taxon>Streptomycetaceae</taxon>
        <taxon>Streptomyces</taxon>
    </lineage>
</organism>
<evidence type="ECO:0000313" key="1">
    <source>
        <dbReference type="EMBL" id="NJQ04252.1"/>
    </source>
</evidence>